<dbReference type="EMBL" id="CP021435">
    <property type="protein sequence ID" value="ATJ81333.1"/>
    <property type="molecule type" value="Genomic_DNA"/>
</dbReference>
<dbReference type="NCBIfam" id="TIGR02778">
    <property type="entry name" value="ligD_pol"/>
    <property type="match status" value="1"/>
</dbReference>
<proteinExistence type="predicted"/>
<dbReference type="PANTHER" id="PTHR42705">
    <property type="entry name" value="BIFUNCTIONAL NON-HOMOLOGOUS END JOINING PROTEIN LIGD"/>
    <property type="match status" value="1"/>
</dbReference>
<reference evidence="2 3" key="1">
    <citation type="journal article" date="2017" name="Sci. Rep.">
        <title>Revealing the Saline Adaptation Strategies of the Halophilic Bacterium Halomonas beimenensis through High-throughput Omics and Transposon Mutagenesis Approaches.</title>
        <authorList>
            <person name="Chen Y.H."/>
            <person name="Lin S.S."/>
            <person name="Shyu Y.T."/>
        </authorList>
    </citation>
    <scope>NUCLEOTIDE SEQUENCE [LARGE SCALE GENOMIC DNA]</scope>
    <source>
        <strain evidence="2 3">NTU-111</strain>
    </source>
</reference>
<dbReference type="Proteomes" id="UP000219993">
    <property type="component" value="Chromosome"/>
</dbReference>
<dbReference type="CDD" id="cd04861">
    <property type="entry name" value="LigD_Pol_like"/>
    <property type="match status" value="1"/>
</dbReference>
<sequence length="309" mass="34530">MQIDGRHIETSNRDKPFFPEAGLTKGDLVDYYADLGDTMLVHLDGHPVSLQRFPDGLDGEGFYQKDASAHFPDWLTRVRFPKREGGHFMAPVIDSRAALVYLADQAMITPHPYLARADDLERPDRLIFDLDPPEGGRDVASVRRAALDLRGLLDELSLSAWVQTTGSRGFHVVVPLDAGADFDASRAFARDTARVLVRRHPDRYTLAQRKRQRRGRIFLDVMRNAYGATAVAPYAVRALAGAPVATQLSWPELERGATPRGWTLGNLRRRLAQKADPWAEMARHAVALSAHREALDRLLAREPPAEEEA</sequence>
<keyword evidence="2" id="KW-0436">Ligase</keyword>
<dbReference type="Pfam" id="PF21686">
    <property type="entry name" value="LigD_Prim-Pol"/>
    <property type="match status" value="1"/>
</dbReference>
<feature type="domain" description="DNA ligase D polymerase" evidence="1">
    <location>
        <begin position="24"/>
        <end position="278"/>
    </location>
</feature>
<name>A0A291P371_9GAMM</name>
<organism evidence="2 3">
    <name type="scientific">Halomonas beimenensis</name>
    <dbReference type="NCBI Taxonomy" id="475662"/>
    <lineage>
        <taxon>Bacteria</taxon>
        <taxon>Pseudomonadati</taxon>
        <taxon>Pseudomonadota</taxon>
        <taxon>Gammaproteobacteria</taxon>
        <taxon>Oceanospirillales</taxon>
        <taxon>Halomonadaceae</taxon>
        <taxon>Halomonas</taxon>
    </lineage>
</organism>
<dbReference type="AlphaFoldDB" id="A0A291P371"/>
<evidence type="ECO:0000313" key="3">
    <source>
        <dbReference type="Proteomes" id="UP000219993"/>
    </source>
</evidence>
<protein>
    <submittedName>
        <fullName evidence="2">ATP-dependent DNA ligase clustered with Ku protein, LigD</fullName>
    </submittedName>
</protein>
<evidence type="ECO:0000313" key="2">
    <source>
        <dbReference type="EMBL" id="ATJ81333.1"/>
    </source>
</evidence>
<dbReference type="OrthoDB" id="9802472at2"/>
<gene>
    <name evidence="2" type="primary">ligD1</name>
    <name evidence="2" type="ORF">BEI_0346</name>
</gene>
<dbReference type="InterPro" id="IPR014145">
    <property type="entry name" value="LigD_pol_dom"/>
</dbReference>
<dbReference type="PANTHER" id="PTHR42705:SF2">
    <property type="entry name" value="BIFUNCTIONAL NON-HOMOLOGOUS END JOINING PROTEIN LIGD"/>
    <property type="match status" value="1"/>
</dbReference>
<dbReference type="GO" id="GO:0016874">
    <property type="term" value="F:ligase activity"/>
    <property type="evidence" value="ECO:0007669"/>
    <property type="project" value="UniProtKB-KW"/>
</dbReference>
<dbReference type="InterPro" id="IPR052171">
    <property type="entry name" value="NHEJ_LigD"/>
</dbReference>
<dbReference type="KEGG" id="hbe:BEI_0346"/>
<dbReference type="Gene3D" id="3.90.920.10">
    <property type="entry name" value="DNA primase, PRIM domain"/>
    <property type="match status" value="1"/>
</dbReference>
<keyword evidence="3" id="KW-1185">Reference proteome</keyword>
<accession>A0A291P371</accession>
<dbReference type="RefSeq" id="WP_097787885.1">
    <property type="nucleotide sequence ID" value="NZ_CP021435.1"/>
</dbReference>
<evidence type="ECO:0000259" key="1">
    <source>
        <dbReference type="Pfam" id="PF21686"/>
    </source>
</evidence>